<sequence length="603" mass="69163">MKRKWFDPPFHSIRFKVISMTLLIVFFSLSFIGIYFYQSMNGILRDNADDNLTRLLEQTNNNLESQLGIIDTSIISFLSNPVISAHLEEQPITSPYSKQIAKSEIEEQMIYLLSNNYLWENDVIESVVIVDDYGDSYYVFKNYDNLKTQINRNLIVYDSSMSRSEDTQIVNPAPEQPIIYFVKSIRSIVNYDYKGKIILGINEVKMNGLYDGILHYGEASAFLTDADGSILSTKNTSLLGKKMDEGLATFLETTQFSQTKFKGIPYFIATKKIEKYDWTFVILIPQKQVLSHLSESIGRFIPIAIGILLFFLVLGYFFSSKATRPILDILKRIEQIRKGDYSTRMPAYKELELNKLATVFNKMSGEMQYLITNVYESQLLVKESELKSLHAQMNPHFLFNVLETISWHARMSDNTEIYEMVTSLGYMLRTSLAASGQQKSTVREELKYIDFYILLQKKRFGERLQVEIAVKDDLLLDSYLPKLSIQPIVENAIVHGLEPKVGDWRLSIGIFMDDEMIFFVIEDNGVGFARDRTEARGEHNHIALYNVNRRIQLLYGDLYGIGIESQVGQGTTVTVRIPVDIPNRAAISEQPRGDNAYVPSTHR</sequence>
<dbReference type="InterPro" id="IPR010559">
    <property type="entry name" value="Sig_transdc_His_kin_internal"/>
</dbReference>
<evidence type="ECO:0000256" key="4">
    <source>
        <dbReference type="ARBA" id="ARBA00022679"/>
    </source>
</evidence>
<dbReference type="InterPro" id="IPR036890">
    <property type="entry name" value="HATPase_C_sf"/>
</dbReference>
<keyword evidence="5" id="KW-0418">Kinase</keyword>
<dbReference type="PROSITE" id="PS50885">
    <property type="entry name" value="HAMP"/>
    <property type="match status" value="1"/>
</dbReference>
<gene>
    <name evidence="9" type="ORF">E2980_19675</name>
</gene>
<evidence type="ECO:0000256" key="7">
    <source>
        <dbReference type="SAM" id="Phobius"/>
    </source>
</evidence>
<dbReference type="SUPFAM" id="SSF55874">
    <property type="entry name" value="ATPase domain of HSP90 chaperone/DNA topoisomerase II/histidine kinase"/>
    <property type="match status" value="1"/>
</dbReference>
<proteinExistence type="predicted"/>
<dbReference type="Gene3D" id="3.30.565.10">
    <property type="entry name" value="Histidine kinase-like ATPase, C-terminal domain"/>
    <property type="match status" value="1"/>
</dbReference>
<keyword evidence="6 7" id="KW-0472">Membrane</keyword>
<dbReference type="GO" id="GO:0005886">
    <property type="term" value="C:plasma membrane"/>
    <property type="evidence" value="ECO:0007669"/>
    <property type="project" value="UniProtKB-SubCell"/>
</dbReference>
<keyword evidence="7" id="KW-1133">Transmembrane helix</keyword>
<dbReference type="Pfam" id="PF02518">
    <property type="entry name" value="HATPase_c"/>
    <property type="match status" value="1"/>
</dbReference>
<feature type="domain" description="HAMP" evidence="8">
    <location>
        <begin position="320"/>
        <end position="372"/>
    </location>
</feature>
<dbReference type="CDD" id="cd06225">
    <property type="entry name" value="HAMP"/>
    <property type="match status" value="1"/>
</dbReference>
<dbReference type="PANTHER" id="PTHR34220">
    <property type="entry name" value="SENSOR HISTIDINE KINASE YPDA"/>
    <property type="match status" value="1"/>
</dbReference>
<evidence type="ECO:0000256" key="3">
    <source>
        <dbReference type="ARBA" id="ARBA00022553"/>
    </source>
</evidence>
<keyword evidence="10" id="KW-1185">Reference proteome</keyword>
<keyword evidence="2" id="KW-1003">Cell membrane</keyword>
<dbReference type="Pfam" id="PF00672">
    <property type="entry name" value="HAMP"/>
    <property type="match status" value="1"/>
</dbReference>
<evidence type="ECO:0000313" key="9">
    <source>
        <dbReference type="EMBL" id="TFE23327.1"/>
    </source>
</evidence>
<dbReference type="InterPro" id="IPR003660">
    <property type="entry name" value="HAMP_dom"/>
</dbReference>
<keyword evidence="3" id="KW-0597">Phosphoprotein</keyword>
<organism evidence="9 10">
    <name type="scientific">Cohnella luojiensis</name>
    <dbReference type="NCBI Taxonomy" id="652876"/>
    <lineage>
        <taxon>Bacteria</taxon>
        <taxon>Bacillati</taxon>
        <taxon>Bacillota</taxon>
        <taxon>Bacilli</taxon>
        <taxon>Bacillales</taxon>
        <taxon>Paenibacillaceae</taxon>
        <taxon>Cohnella</taxon>
    </lineage>
</organism>
<dbReference type="OrthoDB" id="138378at2"/>
<dbReference type="InterPro" id="IPR050640">
    <property type="entry name" value="Bact_2-comp_sensor_kinase"/>
</dbReference>
<dbReference type="EMBL" id="SOMN01000036">
    <property type="protein sequence ID" value="TFE23327.1"/>
    <property type="molecule type" value="Genomic_DNA"/>
</dbReference>
<dbReference type="RefSeq" id="WP_135153954.1">
    <property type="nucleotide sequence ID" value="NZ_SOMN01000036.1"/>
</dbReference>
<dbReference type="PANTHER" id="PTHR34220:SF7">
    <property type="entry name" value="SENSOR HISTIDINE KINASE YPDA"/>
    <property type="match status" value="1"/>
</dbReference>
<accession>A0A4Y8LU87</accession>
<feature type="transmembrane region" description="Helical" evidence="7">
    <location>
        <begin position="297"/>
        <end position="318"/>
    </location>
</feature>
<dbReference type="Proteomes" id="UP000297900">
    <property type="component" value="Unassembled WGS sequence"/>
</dbReference>
<dbReference type="Pfam" id="PF06580">
    <property type="entry name" value="His_kinase"/>
    <property type="match status" value="1"/>
</dbReference>
<evidence type="ECO:0000256" key="1">
    <source>
        <dbReference type="ARBA" id="ARBA00004651"/>
    </source>
</evidence>
<dbReference type="AlphaFoldDB" id="A0A4Y8LU87"/>
<evidence type="ECO:0000256" key="2">
    <source>
        <dbReference type="ARBA" id="ARBA00022475"/>
    </source>
</evidence>
<comment type="subcellular location">
    <subcellularLocation>
        <location evidence="1">Cell membrane</location>
        <topology evidence="1">Multi-pass membrane protein</topology>
    </subcellularLocation>
</comment>
<reference evidence="9 10" key="1">
    <citation type="submission" date="2019-03" db="EMBL/GenBank/DDBJ databases">
        <title>Cohnella endophytica sp. nov., a novel endophytic bacterium isolated from bark of Sonneratia apetala.</title>
        <authorList>
            <person name="Tuo L."/>
        </authorList>
    </citation>
    <scope>NUCLEOTIDE SEQUENCE [LARGE SCALE GENOMIC DNA]</scope>
    <source>
        <strain evidence="9 10">CCTCC AB 208254</strain>
    </source>
</reference>
<dbReference type="InterPro" id="IPR003594">
    <property type="entry name" value="HATPase_dom"/>
</dbReference>
<dbReference type="GO" id="GO:0000155">
    <property type="term" value="F:phosphorelay sensor kinase activity"/>
    <property type="evidence" value="ECO:0007669"/>
    <property type="project" value="InterPro"/>
</dbReference>
<dbReference type="Gene3D" id="3.30.450.20">
    <property type="entry name" value="PAS domain"/>
    <property type="match status" value="1"/>
</dbReference>
<protein>
    <submittedName>
        <fullName evidence="9">HAMP domain-containing protein</fullName>
    </submittedName>
</protein>
<evidence type="ECO:0000259" key="8">
    <source>
        <dbReference type="PROSITE" id="PS50885"/>
    </source>
</evidence>
<feature type="transmembrane region" description="Helical" evidence="7">
    <location>
        <begin position="15"/>
        <end position="37"/>
    </location>
</feature>
<dbReference type="SMART" id="SM00304">
    <property type="entry name" value="HAMP"/>
    <property type="match status" value="1"/>
</dbReference>
<evidence type="ECO:0000256" key="5">
    <source>
        <dbReference type="ARBA" id="ARBA00022777"/>
    </source>
</evidence>
<evidence type="ECO:0000313" key="10">
    <source>
        <dbReference type="Proteomes" id="UP000297900"/>
    </source>
</evidence>
<keyword evidence="7" id="KW-0812">Transmembrane</keyword>
<comment type="caution">
    <text evidence="9">The sequence shown here is derived from an EMBL/GenBank/DDBJ whole genome shotgun (WGS) entry which is preliminary data.</text>
</comment>
<name>A0A4Y8LU87_9BACL</name>
<dbReference type="SUPFAM" id="SSF158472">
    <property type="entry name" value="HAMP domain-like"/>
    <property type="match status" value="1"/>
</dbReference>
<keyword evidence="4" id="KW-0808">Transferase</keyword>
<evidence type="ECO:0000256" key="6">
    <source>
        <dbReference type="ARBA" id="ARBA00023136"/>
    </source>
</evidence>
<dbReference type="Gene3D" id="1.10.287.130">
    <property type="match status" value="1"/>
</dbReference>